<dbReference type="SUPFAM" id="SSF53335">
    <property type="entry name" value="S-adenosyl-L-methionine-dependent methyltransferases"/>
    <property type="match status" value="1"/>
</dbReference>
<dbReference type="Gene3D" id="3.40.50.150">
    <property type="entry name" value="Vaccinia Virus protein VP39"/>
    <property type="match status" value="1"/>
</dbReference>
<dbReference type="InterPro" id="IPR029063">
    <property type="entry name" value="SAM-dependent_MTases_sf"/>
</dbReference>
<dbReference type="HAMAP" id="MF_01589">
    <property type="entry name" value="Cx_SAM_synthase"/>
    <property type="match status" value="1"/>
</dbReference>
<dbReference type="InterPro" id="IPR005271">
    <property type="entry name" value="CmoA"/>
</dbReference>
<evidence type="ECO:0000256" key="4">
    <source>
        <dbReference type="PIRSR" id="PIRSR006325-1"/>
    </source>
</evidence>
<reference evidence="6 7" key="1">
    <citation type="submission" date="2018-04" db="EMBL/GenBank/DDBJ databases">
        <title>Pedobacter chongqingensis sp. nov., isolated from a rottenly hemp rope.</title>
        <authorList>
            <person name="Cai Y."/>
        </authorList>
    </citation>
    <scope>NUCLEOTIDE SEQUENCE [LARGE SCALE GENOMIC DNA]</scope>
    <source>
        <strain evidence="6 7">FJ4-8</strain>
    </source>
</reference>
<comment type="similarity">
    <text evidence="3">Belongs to the class I-like SAM-binding methyltransferase superfamily. Cx-SAM synthase family.</text>
</comment>
<dbReference type="GO" id="GO:0002098">
    <property type="term" value="P:tRNA wobble uridine modification"/>
    <property type="evidence" value="ECO:0007669"/>
    <property type="project" value="InterPro"/>
</dbReference>
<evidence type="ECO:0000256" key="2">
    <source>
        <dbReference type="ARBA" id="ARBA00022691"/>
    </source>
</evidence>
<dbReference type="EMBL" id="QEAS01000002">
    <property type="protein sequence ID" value="PWG82138.1"/>
    <property type="molecule type" value="Genomic_DNA"/>
</dbReference>
<dbReference type="EC" id="2.1.3.-" evidence="3"/>
<dbReference type="CDD" id="cd02440">
    <property type="entry name" value="AdoMet_MTases"/>
    <property type="match status" value="1"/>
</dbReference>
<dbReference type="RefSeq" id="WP_109414416.1">
    <property type="nucleotide sequence ID" value="NZ_QEAS01000002.1"/>
</dbReference>
<evidence type="ECO:0000256" key="3">
    <source>
        <dbReference type="HAMAP-Rule" id="MF_01589"/>
    </source>
</evidence>
<feature type="binding site" evidence="3">
    <location>
        <position position="211"/>
    </location>
    <ligand>
        <name>S-adenosyl-L-methionine</name>
        <dbReference type="ChEBI" id="CHEBI:59789"/>
    </ligand>
</feature>
<dbReference type="Proteomes" id="UP000245647">
    <property type="component" value="Unassembled WGS sequence"/>
</dbReference>
<dbReference type="PANTHER" id="PTHR43861:SF2">
    <property type="entry name" value="CARBOXY-S-ADENOSYL-L-METHIONINE SYNTHASE"/>
    <property type="match status" value="1"/>
</dbReference>
<feature type="binding site" evidence="3 4">
    <location>
        <begin position="76"/>
        <end position="78"/>
    </location>
    <ligand>
        <name>S-adenosyl-L-methionine</name>
        <dbReference type="ChEBI" id="CHEBI:59789"/>
    </ligand>
</feature>
<dbReference type="PIRSF" id="PIRSF006325">
    <property type="entry name" value="MeTrfase_bac"/>
    <property type="match status" value="1"/>
</dbReference>
<proteinExistence type="inferred from homology"/>
<dbReference type="GO" id="GO:0016743">
    <property type="term" value="F:carboxyl- or carbamoyltransferase activity"/>
    <property type="evidence" value="ECO:0007669"/>
    <property type="project" value="UniProtKB-UniRule"/>
</dbReference>
<evidence type="ECO:0000259" key="5">
    <source>
        <dbReference type="Pfam" id="PF13649"/>
    </source>
</evidence>
<dbReference type="GO" id="GO:1904047">
    <property type="term" value="F:S-adenosyl-L-methionine binding"/>
    <property type="evidence" value="ECO:0007669"/>
    <property type="project" value="UniProtKB-UniRule"/>
</dbReference>
<comment type="function">
    <text evidence="3">Catalyzes the conversion of S-adenosyl-L-methionine (SAM) to carboxy-S-adenosyl-L-methionine (Cx-SAM).</text>
</comment>
<sequence length="255" mass="29225">MLQGSKEKEQKGPEIRDEVFREEINKVSDFKFGSKVAGVFDDMVSRSVPYYDEMQRMISELAADHAQKGTNVYDLGCSTGTTMIGMNTTISEDIRFVGIDESPQMLEKCNEKLKEAGFTRPYDLIAANMHDSFKVENASVVVLCLTLQFIRPVAREKVLRTIVDGLVPGGVLILVEKILAEESLFNRNFIKYYYDMKRRNHYSELEISQKREALENVLIPYKLSENILILREAGFSHCETFFKWYNFSGVIAIKN</sequence>
<evidence type="ECO:0000256" key="1">
    <source>
        <dbReference type="ARBA" id="ARBA00022679"/>
    </source>
</evidence>
<dbReference type="OrthoDB" id="9779941at2"/>
<dbReference type="Pfam" id="PF13649">
    <property type="entry name" value="Methyltransf_25"/>
    <property type="match status" value="1"/>
</dbReference>
<dbReference type="NCBIfam" id="TIGR00740">
    <property type="entry name" value="carboxy-S-adenosyl-L-methionine synthase CmoA"/>
    <property type="match status" value="1"/>
</dbReference>
<feature type="binding site" evidence="3 4">
    <location>
        <position position="51"/>
    </location>
    <ligand>
        <name>S-adenosyl-L-methionine</name>
        <dbReference type="ChEBI" id="CHEBI:59789"/>
    </ligand>
</feature>
<comment type="caution">
    <text evidence="3">Lacks conserved residue(s) required for the propagation of feature annotation.</text>
</comment>
<protein>
    <recommendedName>
        <fullName evidence="3">Carboxy-S-adenosyl-L-methionine synthase</fullName>
        <shortName evidence="3">Cx-SAM synthase</shortName>
        <ecNumber evidence="3">2.1.3.-</ecNumber>
    </recommendedName>
</protein>
<keyword evidence="2 3" id="KW-0949">S-adenosyl-L-methionine</keyword>
<feature type="domain" description="Methyltransferase" evidence="5">
    <location>
        <begin position="72"/>
        <end position="170"/>
    </location>
</feature>
<organism evidence="6 7">
    <name type="scientific">Pararcticibacter amylolyticus</name>
    <dbReference type="NCBI Taxonomy" id="2173175"/>
    <lineage>
        <taxon>Bacteria</taxon>
        <taxon>Pseudomonadati</taxon>
        <taxon>Bacteroidota</taxon>
        <taxon>Sphingobacteriia</taxon>
        <taxon>Sphingobacteriales</taxon>
        <taxon>Sphingobacteriaceae</taxon>
        <taxon>Pararcticibacter</taxon>
    </lineage>
</organism>
<name>A0A2U2PLD2_9SPHI</name>
<evidence type="ECO:0000313" key="7">
    <source>
        <dbReference type="Proteomes" id="UP000245647"/>
    </source>
</evidence>
<dbReference type="InterPro" id="IPR041698">
    <property type="entry name" value="Methyltransf_25"/>
</dbReference>
<comment type="caution">
    <text evidence="6">The sequence shown here is derived from an EMBL/GenBank/DDBJ whole genome shotgun (WGS) entry which is preliminary data.</text>
</comment>
<keyword evidence="7" id="KW-1185">Reference proteome</keyword>
<keyword evidence="1 3" id="KW-0808">Transferase</keyword>
<dbReference type="AlphaFoldDB" id="A0A2U2PLD2"/>
<evidence type="ECO:0000313" key="6">
    <source>
        <dbReference type="EMBL" id="PWG82138.1"/>
    </source>
</evidence>
<dbReference type="PANTHER" id="PTHR43861">
    <property type="entry name" value="TRANS-ACONITATE 2-METHYLTRANSFERASE-RELATED"/>
    <property type="match status" value="1"/>
</dbReference>
<comment type="catalytic activity">
    <reaction evidence="3">
        <text>prephenate + S-adenosyl-L-methionine = carboxy-S-adenosyl-L-methionine + 3-phenylpyruvate + H2O</text>
        <dbReference type="Rhea" id="RHEA:51692"/>
        <dbReference type="ChEBI" id="CHEBI:15377"/>
        <dbReference type="ChEBI" id="CHEBI:18005"/>
        <dbReference type="ChEBI" id="CHEBI:29934"/>
        <dbReference type="ChEBI" id="CHEBI:59789"/>
        <dbReference type="ChEBI" id="CHEBI:134278"/>
    </reaction>
</comment>
<gene>
    <name evidence="3 6" type="primary">cmoA</name>
    <name evidence="6" type="ORF">DDR33_03745</name>
</gene>
<accession>A0A2U2PLD2</accession>